<feature type="domain" description="Rab-GAP TBC" evidence="7">
    <location>
        <begin position="831"/>
        <end position="1031"/>
    </location>
</feature>
<dbReference type="EMBL" id="CAXAMM010040024">
    <property type="protein sequence ID" value="CAK9090662.1"/>
    <property type="molecule type" value="Genomic_DNA"/>
</dbReference>
<dbReference type="InterPro" id="IPR039678">
    <property type="entry name" value="CTNNBL1"/>
</dbReference>
<keyword evidence="4" id="KW-0175">Coiled coil</keyword>
<dbReference type="InterPro" id="IPR016024">
    <property type="entry name" value="ARM-type_fold"/>
</dbReference>
<evidence type="ECO:0000313" key="9">
    <source>
        <dbReference type="Proteomes" id="UP001642464"/>
    </source>
</evidence>
<feature type="compositionally biased region" description="Basic and acidic residues" evidence="6">
    <location>
        <begin position="780"/>
        <end position="793"/>
    </location>
</feature>
<keyword evidence="2" id="KW-0597">Phosphoprotein</keyword>
<accession>A0ABP0QQX9</accession>
<comment type="caution">
    <text evidence="8">The sequence shown here is derived from an EMBL/GenBank/DDBJ whole genome shotgun (WGS) entry which is preliminary data.</text>
</comment>
<organism evidence="8 9">
    <name type="scientific">Durusdinium trenchii</name>
    <dbReference type="NCBI Taxonomy" id="1381693"/>
    <lineage>
        <taxon>Eukaryota</taxon>
        <taxon>Sar</taxon>
        <taxon>Alveolata</taxon>
        <taxon>Dinophyceae</taxon>
        <taxon>Suessiales</taxon>
        <taxon>Symbiodiniaceae</taxon>
        <taxon>Durusdinium</taxon>
    </lineage>
</organism>
<keyword evidence="5" id="KW-0539">Nucleus</keyword>
<dbReference type="PANTHER" id="PTHR14978:SF0">
    <property type="entry name" value="BETA-CATENIN-LIKE PROTEIN 1"/>
    <property type="match status" value="1"/>
</dbReference>
<dbReference type="InterPro" id="IPR035969">
    <property type="entry name" value="Rab-GAP_TBC_sf"/>
</dbReference>
<evidence type="ECO:0000256" key="3">
    <source>
        <dbReference type="ARBA" id="ARBA00022737"/>
    </source>
</evidence>
<dbReference type="SMART" id="SM01156">
    <property type="entry name" value="DUF1716"/>
    <property type="match status" value="1"/>
</dbReference>
<dbReference type="PANTHER" id="PTHR14978">
    <property type="entry name" value="BETA-CATENIN-LIKE PROTEIN 1 NUCLEAR ASSOCIATED PROTEIN"/>
    <property type="match status" value="1"/>
</dbReference>
<dbReference type="Pfam" id="PF08216">
    <property type="entry name" value="CTNNBL"/>
    <property type="match status" value="1"/>
</dbReference>
<proteinExistence type="predicted"/>
<dbReference type="InterPro" id="IPR011989">
    <property type="entry name" value="ARM-like"/>
</dbReference>
<feature type="compositionally biased region" description="Basic and acidic residues" evidence="6">
    <location>
        <begin position="49"/>
        <end position="74"/>
    </location>
</feature>
<feature type="region of interest" description="Disordered" evidence="6">
    <location>
        <begin position="775"/>
        <end position="796"/>
    </location>
</feature>
<evidence type="ECO:0000256" key="2">
    <source>
        <dbReference type="ARBA" id="ARBA00022553"/>
    </source>
</evidence>
<protein>
    <submittedName>
        <fullName evidence="8">Beta-catenin-like protein 1 (Nuclear-associated protein) (NAP)</fullName>
    </submittedName>
</protein>
<sequence>MEAAPRARGPAGFEPAQRFLGARPGFVFGKGPQGLGYYVDEAGKAAARQADKKQDARDGVRQEEPERKRPRREALHATAEARRLVEQTEVEDAALDEQQAFALCKTLAKRLEANLQQRAKFEDSPAKFLESELEVHQQIQQVKALASAPLLYGHAKRAKLAETLVGLLCHLNEDIVKDSLELLSELLESDTLAEAPETALELFDDMVKTQLVETIVEQLTRFDETTDTGAAAVYHALDVLENMFEVRSSLCESALTGTSLVPFLLERVQRPSFDSNKLHASELLSVVFADSEANQRKFRTLTMPASRANVSEKRSSFMEVLLAAALAGANTDPETLEQEECVANLFLTLCSVLMAEENRAHFVELGACAELLRIVKKRRFAYPHAVNVLGHALDDSKQAAEQLISQDGLRVLFPLLMGRSVGVKSSSRKRKRSSKRNREVEEQVTGFVLTILFSLFINLEPTSIPYRRLLRKFFEQDFEKVDRLVELYHEFARKIDRISGDDLDDANLYLARMDAGLEFFQYIQVALAHLVRTADPGLIAHLRKALYQRKHSLTELSDGLLSFVQDLNTTNVDDDGAPGEISQAQIQLAAHLVSLADLPALQPSAPGDRGADSKALQEPEEGRGAAAGAALVPGGGGKDHGEATATMLHEDVALAQSAPRQKSRERQDAERDGGDDGEGDDEDFDAFLERVMEESGLDKKAANGTAAADIQRLNEEEDIDLEILLAMDGPTEPPAVIASSVEQKFPDDKMKVPSKGATDDFLAWLVSDDQARGGSKIQKRKDSALSEHEREESGLPEEVLDLMTSLSAELELTRDRSNVRRVVKLCRRIGLLPWRVRAQVWHYLLESTSGVARVARQTNSPPKEDSEFIRAMAQSAILRHQALMDEAGQEPNEDQPVLDKVFMGLRITLASFGIDESLCDPAIADVVFLLSNALLRVNTESLSSVVRALQQRRILLLQLPNEDPEVPLVLRHRAKLLDLAMPTHDRDLFDHVFKGNAAQVILPWRWWRCAFAGEMPPAALCAIWDQLIIDSCPENSGDDGPSSPSQVSGVFEGCDPRGPLVVYVVLALLICCRDELLALPHERVAQTALDVLRCKAASLAPKDAHALCEHASTLRASTPLQVVQHAFLEDKDPHASTKGAAAHSQQDARANPKHRGNWLTDRVKLTLGIGGTSAKTLERERQIRQGFSEEQRKAMQEHLQFRDFELQPPTGDDEDSDSELDVLEARLLKHGEATASDSVVVDLPEQRPKDTAFTLHALGGLQPGQAFDFSVFSLLKDSDWHCFPVHDGEGKVALLVFVSMRMFVVTSTWDLKTTLTGKKKAKLSKNDLLQALVVTPLVVVCNHHLLELRTVTFARLPASLTGPSHAHRRKLTISFHHASHPALRLALQHRYVNTVSRIVQADLAALF</sequence>
<evidence type="ECO:0000256" key="5">
    <source>
        <dbReference type="ARBA" id="ARBA00023242"/>
    </source>
</evidence>
<feature type="region of interest" description="Disordered" evidence="6">
    <location>
        <begin position="655"/>
        <end position="682"/>
    </location>
</feature>
<feature type="compositionally biased region" description="Basic and acidic residues" evidence="6">
    <location>
        <begin position="609"/>
        <end position="623"/>
    </location>
</feature>
<keyword evidence="9" id="KW-1185">Reference proteome</keyword>
<evidence type="ECO:0000256" key="6">
    <source>
        <dbReference type="SAM" id="MobiDB-lite"/>
    </source>
</evidence>
<gene>
    <name evidence="8" type="ORF">SCF082_LOCUS42753</name>
</gene>
<feature type="compositionally biased region" description="Basic and acidic residues" evidence="6">
    <location>
        <begin position="662"/>
        <end position="674"/>
    </location>
</feature>
<evidence type="ECO:0000256" key="1">
    <source>
        <dbReference type="ARBA" id="ARBA00004123"/>
    </source>
</evidence>
<feature type="region of interest" description="Disordered" evidence="6">
    <location>
        <begin position="47"/>
        <end position="74"/>
    </location>
</feature>
<dbReference type="SUPFAM" id="SSF47923">
    <property type="entry name" value="Ypt/Rab-GAP domain of gyp1p"/>
    <property type="match status" value="1"/>
</dbReference>
<feature type="region of interest" description="Disordered" evidence="6">
    <location>
        <begin position="600"/>
        <end position="642"/>
    </location>
</feature>
<dbReference type="SUPFAM" id="SSF48371">
    <property type="entry name" value="ARM repeat"/>
    <property type="match status" value="1"/>
</dbReference>
<dbReference type="InterPro" id="IPR000195">
    <property type="entry name" value="Rab-GAP-TBC_dom"/>
</dbReference>
<dbReference type="PROSITE" id="PS50086">
    <property type="entry name" value="TBC_RABGAP"/>
    <property type="match status" value="1"/>
</dbReference>
<dbReference type="Gene3D" id="1.25.10.10">
    <property type="entry name" value="Leucine-rich Repeat Variant"/>
    <property type="match status" value="1"/>
</dbReference>
<name>A0ABP0QQX9_9DINO</name>
<dbReference type="Proteomes" id="UP001642464">
    <property type="component" value="Unassembled WGS sequence"/>
</dbReference>
<dbReference type="Gene3D" id="1.10.472.80">
    <property type="entry name" value="Ypt/Rab-GAP domain of gyp1p, domain 3"/>
    <property type="match status" value="1"/>
</dbReference>
<reference evidence="8 9" key="1">
    <citation type="submission" date="2024-02" db="EMBL/GenBank/DDBJ databases">
        <authorList>
            <person name="Chen Y."/>
            <person name="Shah S."/>
            <person name="Dougan E. K."/>
            <person name="Thang M."/>
            <person name="Chan C."/>
        </authorList>
    </citation>
    <scope>NUCLEOTIDE SEQUENCE [LARGE SCALE GENOMIC DNA]</scope>
</reference>
<evidence type="ECO:0000259" key="7">
    <source>
        <dbReference type="PROSITE" id="PS50086"/>
    </source>
</evidence>
<evidence type="ECO:0000313" key="8">
    <source>
        <dbReference type="EMBL" id="CAK9090662.1"/>
    </source>
</evidence>
<dbReference type="InterPro" id="IPR013180">
    <property type="entry name" value="CTNNBL1_N"/>
</dbReference>
<feature type="region of interest" description="Disordered" evidence="6">
    <location>
        <begin position="1133"/>
        <end position="1155"/>
    </location>
</feature>
<keyword evidence="3" id="KW-0677">Repeat</keyword>
<evidence type="ECO:0000256" key="4">
    <source>
        <dbReference type="ARBA" id="ARBA00023054"/>
    </source>
</evidence>
<comment type="subcellular location">
    <subcellularLocation>
        <location evidence="1">Nucleus</location>
    </subcellularLocation>
</comment>